<name>A0ABD0S463_LOXSC</name>
<sequence>MDKKNIFAERIFFFLFSCINFGVLCSFIPNCMPQFQSYYPSPMGQGMAQGFYQEQFDYSMMDYQRPRHRHHKHHSRRSSGGALPMADYDYESEECQATMCQRCEDLKPSCMEMCTNCQQQPSVYFVPYPYPLVMPPPQGTTTTTTTTTTAPTTTKVTTTTTKATTTTTTTKPTTTTTKATTTTTKATTTTTKATPTTTKAKPLRYVNEPRQPSDIEFNDIIANTRRRNEENKYVLTSLRRTKSNWLPKYGIVPIPEHLAARLMSQMRSMKSINS</sequence>
<dbReference type="AlphaFoldDB" id="A0ABD0S463"/>
<proteinExistence type="predicted"/>
<feature type="transmembrane region" description="Helical" evidence="1">
    <location>
        <begin position="12"/>
        <end position="29"/>
    </location>
</feature>
<evidence type="ECO:0000313" key="3">
    <source>
        <dbReference type="Proteomes" id="UP001549921"/>
    </source>
</evidence>
<gene>
    <name evidence="2" type="ORF">ABMA28_017235</name>
</gene>
<dbReference type="Proteomes" id="UP001549921">
    <property type="component" value="Unassembled WGS sequence"/>
</dbReference>
<accession>A0ABD0S463</accession>
<keyword evidence="1" id="KW-0812">Transmembrane</keyword>
<keyword evidence="1" id="KW-1133">Transmembrane helix</keyword>
<organism evidence="2 3">
    <name type="scientific">Loxostege sticticalis</name>
    <name type="common">Beet webworm moth</name>
    <dbReference type="NCBI Taxonomy" id="481309"/>
    <lineage>
        <taxon>Eukaryota</taxon>
        <taxon>Metazoa</taxon>
        <taxon>Ecdysozoa</taxon>
        <taxon>Arthropoda</taxon>
        <taxon>Hexapoda</taxon>
        <taxon>Insecta</taxon>
        <taxon>Pterygota</taxon>
        <taxon>Neoptera</taxon>
        <taxon>Endopterygota</taxon>
        <taxon>Lepidoptera</taxon>
        <taxon>Glossata</taxon>
        <taxon>Ditrysia</taxon>
        <taxon>Pyraloidea</taxon>
        <taxon>Crambidae</taxon>
        <taxon>Pyraustinae</taxon>
        <taxon>Loxostege</taxon>
    </lineage>
</organism>
<dbReference type="EMBL" id="JBEDNZ010000047">
    <property type="protein sequence ID" value="KAL0803280.1"/>
    <property type="molecule type" value="Genomic_DNA"/>
</dbReference>
<keyword evidence="1" id="KW-0472">Membrane</keyword>
<reference evidence="2 3" key="1">
    <citation type="submission" date="2024-06" db="EMBL/GenBank/DDBJ databases">
        <title>A chromosome-level genome assembly of beet webworm, Loxostege sticticalis.</title>
        <authorList>
            <person name="Zhang Y."/>
        </authorList>
    </citation>
    <scope>NUCLEOTIDE SEQUENCE [LARGE SCALE GENOMIC DNA]</scope>
    <source>
        <strain evidence="2">AQ028</strain>
        <tissue evidence="2">Male pupae</tissue>
    </source>
</reference>
<protein>
    <submittedName>
        <fullName evidence="2">Uncharacterized protein</fullName>
    </submittedName>
</protein>
<evidence type="ECO:0000313" key="2">
    <source>
        <dbReference type="EMBL" id="KAL0803280.1"/>
    </source>
</evidence>
<evidence type="ECO:0000256" key="1">
    <source>
        <dbReference type="SAM" id="Phobius"/>
    </source>
</evidence>
<comment type="caution">
    <text evidence="2">The sequence shown here is derived from an EMBL/GenBank/DDBJ whole genome shotgun (WGS) entry which is preliminary data.</text>
</comment>